<evidence type="ECO:0000313" key="1">
    <source>
        <dbReference type="EMBL" id="VDK43177.1"/>
    </source>
</evidence>
<organism evidence="3">
    <name type="scientific">Taenia asiatica</name>
    <name type="common">Asian tapeworm</name>
    <dbReference type="NCBI Taxonomy" id="60517"/>
    <lineage>
        <taxon>Eukaryota</taxon>
        <taxon>Metazoa</taxon>
        <taxon>Spiralia</taxon>
        <taxon>Lophotrochozoa</taxon>
        <taxon>Platyhelminthes</taxon>
        <taxon>Cestoda</taxon>
        <taxon>Eucestoda</taxon>
        <taxon>Cyclophyllidea</taxon>
        <taxon>Taeniidae</taxon>
        <taxon>Taenia</taxon>
    </lineage>
</organism>
<dbReference type="WBParaSite" id="TASK_0000939001-mRNA-1">
    <property type="protein sequence ID" value="TASK_0000939001-mRNA-1"/>
    <property type="gene ID" value="TASK_0000939001"/>
</dbReference>
<dbReference type="SUPFAM" id="SSF46934">
    <property type="entry name" value="UBA-like"/>
    <property type="match status" value="2"/>
</dbReference>
<gene>
    <name evidence="1" type="ORF">TASK_LOCUS9391</name>
</gene>
<sequence>MFPVLRQIQWLPMCHLEGVGLSIRIVPCINSVRRCNSTILLVERACAAALSLAQLNKEVIASLRHRRAASAQDQSHCDGGGSGGDRVSVRLDEWLTLQEADRVAFEAEVFRGRYALALPSFVESAVDAVGHSGSATAAVEFFGLRTSKLDQALCSGVYSFPAVELGNIKGEEVVPEKPGETSGQQSQQSRMAADKTVVEQLQSMGFTCDACPAAASGTEAASRWLMEHLDNCDFNAPIPGVTTSPLTASSVTVEMGSLAALSEMDITADLAKRAVEARDNKVEAVINMVFSNPNALLALPSRCNKAVPHQ</sequence>
<protein>
    <submittedName>
        <fullName evidence="3">UBA domain-containing protein</fullName>
    </submittedName>
</protein>
<dbReference type="AlphaFoldDB" id="A0A0R3WEX5"/>
<keyword evidence="2" id="KW-1185">Reference proteome</keyword>
<reference evidence="3" key="1">
    <citation type="submission" date="2017-02" db="UniProtKB">
        <authorList>
            <consortium name="WormBaseParasite"/>
        </authorList>
    </citation>
    <scope>IDENTIFICATION</scope>
</reference>
<dbReference type="STRING" id="60517.A0A0R3WEX5"/>
<dbReference type="Gene3D" id="1.10.8.10">
    <property type="entry name" value="DNA helicase RuvA subunit, C-terminal domain"/>
    <property type="match status" value="1"/>
</dbReference>
<dbReference type="InterPro" id="IPR009060">
    <property type="entry name" value="UBA-like_sf"/>
</dbReference>
<accession>A0A0R3WEX5</accession>
<dbReference type="OrthoDB" id="361536at2759"/>
<evidence type="ECO:0000313" key="3">
    <source>
        <dbReference type="WBParaSite" id="TASK_0000939001-mRNA-1"/>
    </source>
</evidence>
<reference evidence="1 2" key="2">
    <citation type="submission" date="2018-11" db="EMBL/GenBank/DDBJ databases">
        <authorList>
            <consortium name="Pathogen Informatics"/>
        </authorList>
    </citation>
    <scope>NUCLEOTIDE SEQUENCE [LARGE SCALE GENOMIC DNA]</scope>
</reference>
<dbReference type="Proteomes" id="UP000282613">
    <property type="component" value="Unassembled WGS sequence"/>
</dbReference>
<proteinExistence type="predicted"/>
<name>A0A0R3WEX5_TAEAS</name>
<dbReference type="EMBL" id="UYRS01019135">
    <property type="protein sequence ID" value="VDK43177.1"/>
    <property type="molecule type" value="Genomic_DNA"/>
</dbReference>
<evidence type="ECO:0000313" key="2">
    <source>
        <dbReference type="Proteomes" id="UP000282613"/>
    </source>
</evidence>